<keyword evidence="2" id="KW-0446">Lipid-binding</keyword>
<sequence length="177" mass="20048">METPPVSPRSLAFIAAILILIPTSAWAAPEPVRSVDLDRFMGRWHEILRTPNNHQRNCWAASQVWSRREDGRFSIRQTCHRGSRTGRIQTFDTTARVLNPPQNTKFEASFFGGLIRQRYWVIDHADDYSWMIATTADGEFPALLSRSPTMTAGEVGRLRRRVGELGLPTAALTPSER</sequence>
<dbReference type="InterPro" id="IPR000566">
    <property type="entry name" value="Lipocln_cytosolic_FA-bd_dom"/>
</dbReference>
<proteinExistence type="inferred from homology"/>
<comment type="subunit">
    <text evidence="2">Homodimer.</text>
</comment>
<evidence type="ECO:0000256" key="1">
    <source>
        <dbReference type="ARBA" id="ARBA00006889"/>
    </source>
</evidence>
<dbReference type="KEGG" id="cmb:CSW64_13650"/>
<keyword evidence="5" id="KW-1185">Reference proteome</keyword>
<dbReference type="GO" id="GO:0009279">
    <property type="term" value="C:cell outer membrane"/>
    <property type="evidence" value="ECO:0007669"/>
    <property type="project" value="UniProtKB-SubCell"/>
</dbReference>
<dbReference type="Gene3D" id="2.40.128.20">
    <property type="match status" value="1"/>
</dbReference>
<evidence type="ECO:0000313" key="4">
    <source>
        <dbReference type="EMBL" id="ATQ43380.1"/>
    </source>
</evidence>
<dbReference type="PANTHER" id="PTHR10612">
    <property type="entry name" value="APOLIPOPROTEIN D"/>
    <property type="match status" value="1"/>
</dbReference>
<dbReference type="PANTHER" id="PTHR10612:SF34">
    <property type="entry name" value="APOLIPOPROTEIN D"/>
    <property type="match status" value="1"/>
</dbReference>
<dbReference type="InterPro" id="IPR047202">
    <property type="entry name" value="Lipocalin_Blc-like_dom"/>
</dbReference>
<dbReference type="GO" id="GO:0008289">
    <property type="term" value="F:lipid binding"/>
    <property type="evidence" value="ECO:0007669"/>
    <property type="project" value="UniProtKB-UniRule"/>
</dbReference>
<dbReference type="InterPro" id="IPR012674">
    <property type="entry name" value="Calycin"/>
</dbReference>
<dbReference type="CDD" id="cd19438">
    <property type="entry name" value="lipocalin_Blc-like"/>
    <property type="match status" value="1"/>
</dbReference>
<comment type="function">
    <text evidence="2">Involved in the storage or transport of lipids necessary for membrane maintenance under stressful conditions. Displays a binding preference for lysophospholipids.</text>
</comment>
<feature type="chain" id="PRO_5013437294" description="Outer membrane lipoprotein Blc" evidence="2">
    <location>
        <begin position="28"/>
        <end position="177"/>
    </location>
</feature>
<comment type="subcellular location">
    <subcellularLocation>
        <location evidence="2">Cell outer membrane</location>
    </subcellularLocation>
</comment>
<keyword evidence="2" id="KW-0998">Cell outer membrane</keyword>
<organism evidence="4 5">
    <name type="scientific">Caulobacter mirabilis</name>
    <dbReference type="NCBI Taxonomy" id="69666"/>
    <lineage>
        <taxon>Bacteria</taxon>
        <taxon>Pseudomonadati</taxon>
        <taxon>Pseudomonadota</taxon>
        <taxon>Alphaproteobacteria</taxon>
        <taxon>Caulobacterales</taxon>
        <taxon>Caulobacteraceae</taxon>
        <taxon>Caulobacter</taxon>
    </lineage>
</organism>
<dbReference type="PIRSF" id="PIRSF036893">
    <property type="entry name" value="Lipocalin_ApoD"/>
    <property type="match status" value="1"/>
</dbReference>
<dbReference type="OrthoDB" id="594739at2"/>
<dbReference type="InterPro" id="IPR022271">
    <property type="entry name" value="Lipocalin_ApoD"/>
</dbReference>
<keyword evidence="2" id="KW-0449">Lipoprotein</keyword>
<dbReference type="EMBL" id="CP024201">
    <property type="protein sequence ID" value="ATQ43380.1"/>
    <property type="molecule type" value="Genomic_DNA"/>
</dbReference>
<reference evidence="4 5" key="1">
    <citation type="submission" date="2017-10" db="EMBL/GenBank/DDBJ databases">
        <title>Genome sequence of Caulobacter mirabilis FWC38.</title>
        <authorList>
            <person name="Fiebig A."/>
            <person name="Crosson S."/>
        </authorList>
    </citation>
    <scope>NUCLEOTIDE SEQUENCE [LARGE SCALE GENOMIC DNA]</scope>
    <source>
        <strain evidence="4 5">FWC 38</strain>
    </source>
</reference>
<feature type="signal peptide" evidence="2">
    <location>
        <begin position="1"/>
        <end position="27"/>
    </location>
</feature>
<dbReference type="GO" id="GO:0006950">
    <property type="term" value="P:response to stress"/>
    <property type="evidence" value="ECO:0007669"/>
    <property type="project" value="UniProtKB-ARBA"/>
</dbReference>
<dbReference type="InterPro" id="IPR022272">
    <property type="entry name" value="Lipocalin_CS"/>
</dbReference>
<evidence type="ECO:0000256" key="2">
    <source>
        <dbReference type="PIRNR" id="PIRNR036893"/>
    </source>
</evidence>
<evidence type="ECO:0000259" key="3">
    <source>
        <dbReference type="Pfam" id="PF08212"/>
    </source>
</evidence>
<keyword evidence="2" id="KW-0472">Membrane</keyword>
<dbReference type="Proteomes" id="UP000228945">
    <property type="component" value="Chromosome"/>
</dbReference>
<dbReference type="Pfam" id="PF08212">
    <property type="entry name" value="Lipocalin_2"/>
    <property type="match status" value="1"/>
</dbReference>
<gene>
    <name evidence="4" type="ORF">CSW64_13650</name>
</gene>
<evidence type="ECO:0000313" key="5">
    <source>
        <dbReference type="Proteomes" id="UP000228945"/>
    </source>
</evidence>
<dbReference type="SUPFAM" id="SSF50814">
    <property type="entry name" value="Lipocalins"/>
    <property type="match status" value="1"/>
</dbReference>
<protein>
    <recommendedName>
        <fullName evidence="2">Outer membrane lipoprotein Blc</fullName>
    </recommendedName>
</protein>
<keyword evidence="2" id="KW-0732">Signal</keyword>
<dbReference type="AlphaFoldDB" id="A0A2D2AZD9"/>
<feature type="domain" description="Lipocalin/cytosolic fatty-acid binding" evidence="3">
    <location>
        <begin position="35"/>
        <end position="173"/>
    </location>
</feature>
<name>A0A2D2AZD9_9CAUL</name>
<comment type="similarity">
    <text evidence="1 2">Belongs to the calycin superfamily. Lipocalin family.</text>
</comment>
<dbReference type="PROSITE" id="PS00213">
    <property type="entry name" value="LIPOCALIN"/>
    <property type="match status" value="1"/>
</dbReference>
<accession>A0A2D2AZD9</accession>